<evidence type="ECO:0000313" key="1">
    <source>
        <dbReference type="EMBL" id="VFU48898.1"/>
    </source>
</evidence>
<name>A0A6N2M7W3_SALVM</name>
<protein>
    <submittedName>
        <fullName evidence="1">Uncharacterized protein</fullName>
    </submittedName>
</protein>
<sequence length="101" mass="10153">MNEWMTVGPTNRNPLFTMSLLMVSDFEVLTGHFPLLAAGGGGDFNLGEMGGDSSEGCLVFVPAALPAGCINGIGGTAAGSGAGDFAGESLLSGWLRSKLGT</sequence>
<gene>
    <name evidence="1" type="ORF">SVIM_LOCUS321791</name>
</gene>
<reference evidence="1" key="1">
    <citation type="submission" date="2019-03" db="EMBL/GenBank/DDBJ databases">
        <authorList>
            <person name="Mank J."/>
            <person name="Almeida P."/>
        </authorList>
    </citation>
    <scope>NUCLEOTIDE SEQUENCE</scope>
    <source>
        <strain evidence="1">78183</strain>
    </source>
</reference>
<dbReference type="EMBL" id="CAADRP010001707">
    <property type="protein sequence ID" value="VFU48898.1"/>
    <property type="molecule type" value="Genomic_DNA"/>
</dbReference>
<organism evidence="1">
    <name type="scientific">Salix viminalis</name>
    <name type="common">Common osier</name>
    <name type="synonym">Basket willow</name>
    <dbReference type="NCBI Taxonomy" id="40686"/>
    <lineage>
        <taxon>Eukaryota</taxon>
        <taxon>Viridiplantae</taxon>
        <taxon>Streptophyta</taxon>
        <taxon>Embryophyta</taxon>
        <taxon>Tracheophyta</taxon>
        <taxon>Spermatophyta</taxon>
        <taxon>Magnoliopsida</taxon>
        <taxon>eudicotyledons</taxon>
        <taxon>Gunneridae</taxon>
        <taxon>Pentapetalae</taxon>
        <taxon>rosids</taxon>
        <taxon>fabids</taxon>
        <taxon>Malpighiales</taxon>
        <taxon>Salicaceae</taxon>
        <taxon>Saliceae</taxon>
        <taxon>Salix</taxon>
    </lineage>
</organism>
<dbReference type="AlphaFoldDB" id="A0A6N2M7W3"/>
<accession>A0A6N2M7W3</accession>
<proteinExistence type="predicted"/>